<evidence type="ECO:0000256" key="6">
    <source>
        <dbReference type="SAM" id="Coils"/>
    </source>
</evidence>
<dbReference type="InterPro" id="IPR036804">
    <property type="entry name" value="CheR_N_sf"/>
</dbReference>
<evidence type="ECO:0000259" key="8">
    <source>
        <dbReference type="PROSITE" id="PS50112"/>
    </source>
</evidence>
<evidence type="ECO:0000256" key="2">
    <source>
        <dbReference type="ARBA" id="ARBA00012534"/>
    </source>
</evidence>
<dbReference type="InterPro" id="IPR013767">
    <property type="entry name" value="PAS_fold"/>
</dbReference>
<keyword evidence="10" id="KW-0378">Hydrolase</keyword>
<sequence length="651" mass="72600">MTERDPDSTGEPGDGQEGLQEVLRLLHASRGIDFTGYKRSTLLRRISRRMAALNARTYADYCDLLELHPEEFTRLLDSLLINVTGFFRDPAAWEVVAERVVPQILAGKAPGAPIRVWSTGCATGEEAYTLAIILAEALGIPAFQERVKIYATDVDEQALQTARTGVYAERRVQDVPPELRDRFFEPLGTGYAFRRDLRRQVIFGRNDLTRDAPISRIDLLTFRNTLMYFNSETQRSVLRRIHFSLTDSGYLFLGKAEMLVHHGSLFEPVDLRKRVFRKLPGSAPPERRQAEPPEELTARLGVVRAAALAAGPVAQLAVGVDGDLVVANTRAQHLFGLSSSDIGRPFRDLEISYRPVELRSMIDQVKRTLRPQEVQGAQWRGPQWQADTDATFVILDICVVPLLDRTSTLVGFGISFTDVTSGVQLREELEHANEELERAYQDVQSLNEELETTNEELQSTNEELETTNEELQSTNEELETMNEELRSTNDELQDINDALRSRTEELHHTKTFFESVWESLGHAALVLDDELRVIVWSQGATELWGLRADEAQGRHLATLPIGLPAKDLLPSLQRMRRSPAPPLRSTFDVDAVNRLGHPLRLEVDALPLRQGPASGGIILLVNRVDAAEEAVSPSADGGKGRPAVSPAAEDG</sequence>
<keyword evidence="5" id="KW-0949">S-adenosyl-L-methionine</keyword>
<keyword evidence="6" id="KW-0175">Coiled coil</keyword>
<dbReference type="InterPro" id="IPR050903">
    <property type="entry name" value="Bact_Chemotaxis_MeTrfase"/>
</dbReference>
<feature type="domain" description="PAS" evidence="8">
    <location>
        <begin position="509"/>
        <end position="556"/>
    </location>
</feature>
<evidence type="ECO:0000259" key="9">
    <source>
        <dbReference type="PROSITE" id="PS50123"/>
    </source>
</evidence>
<dbReference type="GO" id="GO:0032259">
    <property type="term" value="P:methylation"/>
    <property type="evidence" value="ECO:0007669"/>
    <property type="project" value="UniProtKB-KW"/>
</dbReference>
<name>A0A7W3LU39_ACTNM</name>
<dbReference type="PANTHER" id="PTHR24422">
    <property type="entry name" value="CHEMOTAXIS PROTEIN METHYLTRANSFERASE"/>
    <property type="match status" value="1"/>
</dbReference>
<dbReference type="Gene3D" id="3.40.50.150">
    <property type="entry name" value="Vaccinia Virus protein VP39"/>
    <property type="match status" value="1"/>
</dbReference>
<protein>
    <recommendedName>
        <fullName evidence="2">protein-glutamate O-methyltransferase</fullName>
        <ecNumber evidence="2">2.1.1.80</ecNumber>
    </recommendedName>
</protein>
<dbReference type="RefSeq" id="WP_182846367.1">
    <property type="nucleotide sequence ID" value="NZ_BAAALP010000023.1"/>
</dbReference>
<keyword evidence="11" id="KW-1185">Reference proteome</keyword>
<reference evidence="10 11" key="1">
    <citation type="submission" date="2020-08" db="EMBL/GenBank/DDBJ databases">
        <title>Genomic Encyclopedia of Type Strains, Phase IV (KMG-IV): sequencing the most valuable type-strain genomes for metagenomic binning, comparative biology and taxonomic classification.</title>
        <authorList>
            <person name="Goeker M."/>
        </authorList>
    </citation>
    <scope>NUCLEOTIDE SEQUENCE [LARGE SCALE GENOMIC DNA]</scope>
    <source>
        <strain evidence="10 11">DSM 44197</strain>
    </source>
</reference>
<evidence type="ECO:0000256" key="1">
    <source>
        <dbReference type="ARBA" id="ARBA00001541"/>
    </source>
</evidence>
<keyword evidence="4 10" id="KW-0808">Transferase</keyword>
<evidence type="ECO:0000313" key="10">
    <source>
        <dbReference type="EMBL" id="MBA8954277.1"/>
    </source>
</evidence>
<dbReference type="GO" id="GO:0016787">
    <property type="term" value="F:hydrolase activity"/>
    <property type="evidence" value="ECO:0007669"/>
    <property type="project" value="UniProtKB-KW"/>
</dbReference>
<feature type="domain" description="CheR-type methyltransferase" evidence="9">
    <location>
        <begin position="16"/>
        <end position="279"/>
    </location>
</feature>
<dbReference type="Gene3D" id="1.10.155.10">
    <property type="entry name" value="Chemotaxis receptor methyltransferase CheR, N-terminal domain"/>
    <property type="match status" value="1"/>
</dbReference>
<evidence type="ECO:0000313" key="11">
    <source>
        <dbReference type="Proteomes" id="UP000572680"/>
    </source>
</evidence>
<dbReference type="PRINTS" id="PR00996">
    <property type="entry name" value="CHERMTFRASE"/>
</dbReference>
<dbReference type="PROSITE" id="PS50112">
    <property type="entry name" value="PAS"/>
    <property type="match status" value="1"/>
</dbReference>
<evidence type="ECO:0000256" key="5">
    <source>
        <dbReference type="ARBA" id="ARBA00022691"/>
    </source>
</evidence>
<dbReference type="AlphaFoldDB" id="A0A7W3LU39"/>
<dbReference type="Pfam" id="PF00989">
    <property type="entry name" value="PAS"/>
    <property type="match status" value="1"/>
</dbReference>
<dbReference type="InterPro" id="IPR029063">
    <property type="entry name" value="SAM-dependent_MTases_sf"/>
</dbReference>
<comment type="catalytic activity">
    <reaction evidence="1">
        <text>L-glutamyl-[protein] + S-adenosyl-L-methionine = [protein]-L-glutamate 5-O-methyl ester + S-adenosyl-L-homocysteine</text>
        <dbReference type="Rhea" id="RHEA:24452"/>
        <dbReference type="Rhea" id="RHEA-COMP:10208"/>
        <dbReference type="Rhea" id="RHEA-COMP:10311"/>
        <dbReference type="ChEBI" id="CHEBI:29973"/>
        <dbReference type="ChEBI" id="CHEBI:57856"/>
        <dbReference type="ChEBI" id="CHEBI:59789"/>
        <dbReference type="ChEBI" id="CHEBI:82795"/>
        <dbReference type="EC" id="2.1.1.80"/>
    </reaction>
</comment>
<dbReference type="Pfam" id="PF01739">
    <property type="entry name" value="CheR"/>
    <property type="match status" value="1"/>
</dbReference>
<dbReference type="Gene3D" id="1.10.287.620">
    <property type="entry name" value="Helix Hairpins"/>
    <property type="match status" value="1"/>
</dbReference>
<dbReference type="PROSITE" id="PS50123">
    <property type="entry name" value="CHER"/>
    <property type="match status" value="1"/>
</dbReference>
<keyword evidence="3 10" id="KW-0489">Methyltransferase</keyword>
<dbReference type="InterPro" id="IPR035965">
    <property type="entry name" value="PAS-like_dom_sf"/>
</dbReference>
<dbReference type="Proteomes" id="UP000572680">
    <property type="component" value="Unassembled WGS sequence"/>
</dbReference>
<comment type="caution">
    <text evidence="10">The sequence shown here is derived from an EMBL/GenBank/DDBJ whole genome shotgun (WGS) entry which is preliminary data.</text>
</comment>
<dbReference type="SMART" id="SM00091">
    <property type="entry name" value="PAS"/>
    <property type="match status" value="2"/>
</dbReference>
<organism evidence="10 11">
    <name type="scientific">Actinomadura namibiensis</name>
    <dbReference type="NCBI Taxonomy" id="182080"/>
    <lineage>
        <taxon>Bacteria</taxon>
        <taxon>Bacillati</taxon>
        <taxon>Actinomycetota</taxon>
        <taxon>Actinomycetes</taxon>
        <taxon>Streptosporangiales</taxon>
        <taxon>Thermomonosporaceae</taxon>
        <taxon>Actinomadura</taxon>
    </lineage>
</organism>
<dbReference type="GO" id="GO:0006355">
    <property type="term" value="P:regulation of DNA-templated transcription"/>
    <property type="evidence" value="ECO:0007669"/>
    <property type="project" value="InterPro"/>
</dbReference>
<dbReference type="SUPFAM" id="SSF53335">
    <property type="entry name" value="S-adenosyl-L-methionine-dependent methyltransferases"/>
    <property type="match status" value="1"/>
</dbReference>
<evidence type="ECO:0000256" key="3">
    <source>
        <dbReference type="ARBA" id="ARBA00022603"/>
    </source>
</evidence>
<dbReference type="SUPFAM" id="SSF47757">
    <property type="entry name" value="Chemotaxis receptor methyltransferase CheR, N-terminal domain"/>
    <property type="match status" value="1"/>
</dbReference>
<dbReference type="InterPro" id="IPR022642">
    <property type="entry name" value="CheR_C"/>
</dbReference>
<dbReference type="SUPFAM" id="SSF55785">
    <property type="entry name" value="PYP-like sensor domain (PAS domain)"/>
    <property type="match status" value="2"/>
</dbReference>
<dbReference type="EC" id="2.1.1.80" evidence="2"/>
<evidence type="ECO:0000256" key="4">
    <source>
        <dbReference type="ARBA" id="ARBA00022679"/>
    </source>
</evidence>
<dbReference type="Pfam" id="PF03705">
    <property type="entry name" value="CheR_N"/>
    <property type="match status" value="1"/>
</dbReference>
<dbReference type="SMART" id="SM00138">
    <property type="entry name" value="MeTrc"/>
    <property type="match status" value="1"/>
</dbReference>
<evidence type="ECO:0000256" key="7">
    <source>
        <dbReference type="SAM" id="MobiDB-lite"/>
    </source>
</evidence>
<proteinExistence type="predicted"/>
<dbReference type="Gene3D" id="3.30.450.20">
    <property type="entry name" value="PAS domain"/>
    <property type="match status" value="2"/>
</dbReference>
<dbReference type="PANTHER" id="PTHR24422:SF10">
    <property type="entry name" value="CHEMOTAXIS PROTEIN METHYLTRANSFERASE 2"/>
    <property type="match status" value="1"/>
</dbReference>
<dbReference type="EMBL" id="JACJIA010000008">
    <property type="protein sequence ID" value="MBA8954277.1"/>
    <property type="molecule type" value="Genomic_DNA"/>
</dbReference>
<dbReference type="InterPro" id="IPR000014">
    <property type="entry name" value="PAS"/>
</dbReference>
<dbReference type="GO" id="GO:0008983">
    <property type="term" value="F:protein-glutamate O-methyltransferase activity"/>
    <property type="evidence" value="ECO:0007669"/>
    <property type="project" value="UniProtKB-EC"/>
</dbReference>
<dbReference type="InterPro" id="IPR000780">
    <property type="entry name" value="CheR_MeTrfase"/>
</dbReference>
<gene>
    <name evidence="10" type="ORF">HNR61_005931</name>
</gene>
<accession>A0A7W3LU39</accession>
<dbReference type="InterPro" id="IPR022641">
    <property type="entry name" value="CheR_N"/>
</dbReference>
<feature type="coiled-coil region" evidence="6">
    <location>
        <begin position="422"/>
        <end position="505"/>
    </location>
</feature>
<feature type="region of interest" description="Disordered" evidence="7">
    <location>
        <begin position="629"/>
        <end position="651"/>
    </location>
</feature>
<dbReference type="CDD" id="cd00130">
    <property type="entry name" value="PAS"/>
    <property type="match status" value="1"/>
</dbReference>